<name>A0A2H0XDZ9_UNCKA</name>
<gene>
    <name evidence="1" type="ORF">COT49_02010</name>
</gene>
<dbReference type="EMBL" id="PEYT01000016">
    <property type="protein sequence ID" value="PIS23081.1"/>
    <property type="molecule type" value="Genomic_DNA"/>
</dbReference>
<reference evidence="2" key="1">
    <citation type="submission" date="2017-09" db="EMBL/GenBank/DDBJ databases">
        <title>Depth-based differentiation of microbial function through sediment-hosted aquifers and enrichment of novel symbionts in the deep terrestrial subsurface.</title>
        <authorList>
            <person name="Probst A.J."/>
            <person name="Ladd B."/>
            <person name="Jarett J.K."/>
            <person name="Geller-Mcgrath D.E."/>
            <person name="Sieber C.M.K."/>
            <person name="Emerson J.B."/>
            <person name="Anantharaman K."/>
            <person name="Thomas B.C."/>
            <person name="Malmstrom R."/>
            <person name="Stieglmeier M."/>
            <person name="Klingl A."/>
            <person name="Woyke T."/>
            <person name="Ryan C.M."/>
            <person name="Banfield J.F."/>
        </authorList>
    </citation>
    <scope>NUCLEOTIDE SEQUENCE [LARGE SCALE GENOMIC DNA]</scope>
</reference>
<dbReference type="Proteomes" id="UP000230340">
    <property type="component" value="Unassembled WGS sequence"/>
</dbReference>
<dbReference type="AlphaFoldDB" id="A0A2H0XDZ9"/>
<sequence>MNVAFRKKYLIIAVLFISLVAGGYSGASRLIKDRAEQKRQAEIAAQVKPVFGNLPDVKLSYSYDSADSKKTYIVPEMAEGLEGNPKVAKVYKYQNDKALTLLDATRIASVLGITTQSQKQEDESYIFYGEEKKSALTFWPKYNQINYYRRDGDFSGIVPSKETAMNTASYYLSQFNLAGFDLTPDSNSTKLEIRKDKEYPEVGTTELYDSVFVPFTRRGLDFKSVTMPYQDQLLYLAIGPGNKILNMALYYAPLSDETSGVYQIKELAKAQEEARAGGGQIVDLSMPDSFYFNADAKQPEISAVSVNSWYLAYLDRQDLEFLQPVYVFSGTASLVSSSSAPVTLYINAVK</sequence>
<accession>A0A2H0XDZ9</accession>
<protein>
    <submittedName>
        <fullName evidence="1">Uncharacterized protein</fullName>
    </submittedName>
</protein>
<evidence type="ECO:0000313" key="1">
    <source>
        <dbReference type="EMBL" id="PIS23081.1"/>
    </source>
</evidence>
<comment type="caution">
    <text evidence="1">The sequence shown here is derived from an EMBL/GenBank/DDBJ whole genome shotgun (WGS) entry which is preliminary data.</text>
</comment>
<organism evidence="1 2">
    <name type="scientific">candidate division WWE3 bacterium CG08_land_8_20_14_0_20_40_13</name>
    <dbReference type="NCBI Taxonomy" id="1975084"/>
    <lineage>
        <taxon>Bacteria</taxon>
        <taxon>Katanobacteria</taxon>
    </lineage>
</organism>
<proteinExistence type="predicted"/>
<evidence type="ECO:0000313" key="2">
    <source>
        <dbReference type="Proteomes" id="UP000230340"/>
    </source>
</evidence>